<proteinExistence type="predicted"/>
<accession>A0ACB7YHP0</accession>
<evidence type="ECO:0000313" key="2">
    <source>
        <dbReference type="Proteomes" id="UP000828048"/>
    </source>
</evidence>
<sequence length="82" mass="9080">MLWVRSKASDGTSFRQEYHLTPKDGDLHSKTMLLNGKPLELTDNGDISHLSPVLVSAHSLMTIAPLSMKFVVFPYFEASGCN</sequence>
<gene>
    <name evidence="1" type="ORF">Vadar_027220</name>
</gene>
<dbReference type="Proteomes" id="UP000828048">
    <property type="component" value="Chromosome 8"/>
</dbReference>
<protein>
    <submittedName>
        <fullName evidence="1">Uncharacterized protein</fullName>
    </submittedName>
</protein>
<reference evidence="1 2" key="1">
    <citation type="journal article" date="2021" name="Hortic Res">
        <title>High-quality reference genome and annotation aids understanding of berry development for evergreen blueberry (Vaccinium darrowii).</title>
        <authorList>
            <person name="Yu J."/>
            <person name="Hulse-Kemp A.M."/>
            <person name="Babiker E."/>
            <person name="Staton M."/>
        </authorList>
    </citation>
    <scope>NUCLEOTIDE SEQUENCE [LARGE SCALE GENOMIC DNA]</scope>
    <source>
        <strain evidence="2">cv. NJ 8807/NJ 8810</strain>
        <tissue evidence="1">Young leaf</tissue>
    </source>
</reference>
<evidence type="ECO:0000313" key="1">
    <source>
        <dbReference type="EMBL" id="KAH7852634.1"/>
    </source>
</evidence>
<name>A0ACB7YHP0_9ERIC</name>
<dbReference type="EMBL" id="CM037158">
    <property type="protein sequence ID" value="KAH7852634.1"/>
    <property type="molecule type" value="Genomic_DNA"/>
</dbReference>
<comment type="caution">
    <text evidence="1">The sequence shown here is derived from an EMBL/GenBank/DDBJ whole genome shotgun (WGS) entry which is preliminary data.</text>
</comment>
<organism evidence="1 2">
    <name type="scientific">Vaccinium darrowii</name>
    <dbReference type="NCBI Taxonomy" id="229202"/>
    <lineage>
        <taxon>Eukaryota</taxon>
        <taxon>Viridiplantae</taxon>
        <taxon>Streptophyta</taxon>
        <taxon>Embryophyta</taxon>
        <taxon>Tracheophyta</taxon>
        <taxon>Spermatophyta</taxon>
        <taxon>Magnoliopsida</taxon>
        <taxon>eudicotyledons</taxon>
        <taxon>Gunneridae</taxon>
        <taxon>Pentapetalae</taxon>
        <taxon>asterids</taxon>
        <taxon>Ericales</taxon>
        <taxon>Ericaceae</taxon>
        <taxon>Vaccinioideae</taxon>
        <taxon>Vaccinieae</taxon>
        <taxon>Vaccinium</taxon>
    </lineage>
</organism>
<keyword evidence="2" id="KW-1185">Reference proteome</keyword>